<organism evidence="1 2">
    <name type="scientific">Zizania palustris</name>
    <name type="common">Northern wild rice</name>
    <dbReference type="NCBI Taxonomy" id="103762"/>
    <lineage>
        <taxon>Eukaryota</taxon>
        <taxon>Viridiplantae</taxon>
        <taxon>Streptophyta</taxon>
        <taxon>Embryophyta</taxon>
        <taxon>Tracheophyta</taxon>
        <taxon>Spermatophyta</taxon>
        <taxon>Magnoliopsida</taxon>
        <taxon>Liliopsida</taxon>
        <taxon>Poales</taxon>
        <taxon>Poaceae</taxon>
        <taxon>BOP clade</taxon>
        <taxon>Oryzoideae</taxon>
        <taxon>Oryzeae</taxon>
        <taxon>Zizaniinae</taxon>
        <taxon>Zizania</taxon>
    </lineage>
</organism>
<proteinExistence type="predicted"/>
<name>A0A8J5R8A8_ZIZPA</name>
<reference evidence="1" key="1">
    <citation type="journal article" date="2021" name="bioRxiv">
        <title>Whole Genome Assembly and Annotation of Northern Wild Rice, Zizania palustris L., Supports a Whole Genome Duplication in the Zizania Genus.</title>
        <authorList>
            <person name="Haas M."/>
            <person name="Kono T."/>
            <person name="Macchietto M."/>
            <person name="Millas R."/>
            <person name="McGilp L."/>
            <person name="Shao M."/>
            <person name="Duquette J."/>
            <person name="Hirsch C.N."/>
            <person name="Kimball J."/>
        </authorList>
    </citation>
    <scope>NUCLEOTIDE SEQUENCE</scope>
    <source>
        <tissue evidence="1">Fresh leaf tissue</tissue>
    </source>
</reference>
<evidence type="ECO:0000313" key="1">
    <source>
        <dbReference type="EMBL" id="KAG8048641.1"/>
    </source>
</evidence>
<dbReference type="AlphaFoldDB" id="A0A8J5R8A8"/>
<dbReference type="EMBL" id="JAAALK010000289">
    <property type="protein sequence ID" value="KAG8048641.1"/>
    <property type="molecule type" value="Genomic_DNA"/>
</dbReference>
<gene>
    <name evidence="1" type="ORF">GUJ93_ZPchr0009g2020</name>
</gene>
<reference evidence="1" key="2">
    <citation type="submission" date="2021-02" db="EMBL/GenBank/DDBJ databases">
        <authorList>
            <person name="Kimball J.A."/>
            <person name="Haas M.W."/>
            <person name="Macchietto M."/>
            <person name="Kono T."/>
            <person name="Duquette J."/>
            <person name="Shao M."/>
        </authorList>
    </citation>
    <scope>NUCLEOTIDE SEQUENCE</scope>
    <source>
        <tissue evidence="1">Fresh leaf tissue</tissue>
    </source>
</reference>
<evidence type="ECO:0000313" key="2">
    <source>
        <dbReference type="Proteomes" id="UP000729402"/>
    </source>
</evidence>
<protein>
    <submittedName>
        <fullName evidence="1">Uncharacterized protein</fullName>
    </submittedName>
</protein>
<accession>A0A8J5R8A8</accession>
<dbReference type="Proteomes" id="UP000729402">
    <property type="component" value="Unassembled WGS sequence"/>
</dbReference>
<keyword evidence="2" id="KW-1185">Reference proteome</keyword>
<sequence length="161" mass="17622">MCNLPLPFFLIMLKNYTLRNENGWLGPAPSIHPCVSVSPLPCAAEQRDIARDRDREAEYVVMSQKAEQCQELRLSLPHATALAVAHSSCFFLLSYRYKSIVSLLPAIPLLSHPAKAHLTSLQTELCCSLFSLAIGAGGRRGASVSLSVRPPARRRAPINGL</sequence>
<comment type="caution">
    <text evidence="1">The sequence shown here is derived from an EMBL/GenBank/DDBJ whole genome shotgun (WGS) entry which is preliminary data.</text>
</comment>